<dbReference type="GO" id="GO:0043531">
    <property type="term" value="F:ADP binding"/>
    <property type="evidence" value="ECO:0007669"/>
    <property type="project" value="TreeGrafter"/>
</dbReference>
<dbReference type="InParanoid" id="A0A482XPQ2"/>
<dbReference type="Gene3D" id="3.40.50.12240">
    <property type="match status" value="1"/>
</dbReference>
<reference evidence="3 4" key="1">
    <citation type="journal article" date="2017" name="Gigascience">
        <title>Genome sequence of the small brown planthopper, Laodelphax striatellus.</title>
        <authorList>
            <person name="Zhu J."/>
            <person name="Jiang F."/>
            <person name="Wang X."/>
            <person name="Yang P."/>
            <person name="Bao Y."/>
            <person name="Zhao W."/>
            <person name="Wang W."/>
            <person name="Lu H."/>
            <person name="Wang Q."/>
            <person name="Cui N."/>
            <person name="Li J."/>
            <person name="Chen X."/>
            <person name="Luo L."/>
            <person name="Yu J."/>
            <person name="Kang L."/>
            <person name="Cui F."/>
        </authorList>
    </citation>
    <scope>NUCLEOTIDE SEQUENCE [LARGE SCALE GENOMIC DNA]</scope>
    <source>
        <strain evidence="3">Lst14</strain>
    </source>
</reference>
<dbReference type="EMBL" id="QKKF02003007">
    <property type="protein sequence ID" value="RZF47872.1"/>
    <property type="molecule type" value="Genomic_DNA"/>
</dbReference>
<name>A0A482XPQ2_LAOST</name>
<keyword evidence="4" id="KW-1185">Reference proteome</keyword>
<dbReference type="GO" id="GO:0005524">
    <property type="term" value="F:ATP binding"/>
    <property type="evidence" value="ECO:0007669"/>
    <property type="project" value="InterPro"/>
</dbReference>
<organism evidence="3 4">
    <name type="scientific">Laodelphax striatellus</name>
    <name type="common">Small brown planthopper</name>
    <name type="synonym">Delphax striatella</name>
    <dbReference type="NCBI Taxonomy" id="195883"/>
    <lineage>
        <taxon>Eukaryota</taxon>
        <taxon>Metazoa</taxon>
        <taxon>Ecdysozoa</taxon>
        <taxon>Arthropoda</taxon>
        <taxon>Hexapoda</taxon>
        <taxon>Insecta</taxon>
        <taxon>Pterygota</taxon>
        <taxon>Neoptera</taxon>
        <taxon>Paraneoptera</taxon>
        <taxon>Hemiptera</taxon>
        <taxon>Auchenorrhyncha</taxon>
        <taxon>Fulgoroidea</taxon>
        <taxon>Delphacidae</taxon>
        <taxon>Criomorphinae</taxon>
        <taxon>Laodelphax</taxon>
    </lineage>
</organism>
<evidence type="ECO:0000259" key="2">
    <source>
        <dbReference type="Pfam" id="PF00006"/>
    </source>
</evidence>
<accession>A0A482XPQ2</accession>
<dbReference type="PANTHER" id="PTHR48082">
    <property type="entry name" value="ATP SYNTHASE SUBUNIT ALPHA, MITOCHONDRIAL"/>
    <property type="match status" value="1"/>
</dbReference>
<dbReference type="OrthoDB" id="9805536at2759"/>
<feature type="domain" description="ATPase F1/V1/A1 complex alpha/beta subunit nucleotide-binding" evidence="2">
    <location>
        <begin position="9"/>
        <end position="70"/>
    </location>
</feature>
<evidence type="ECO:0000313" key="4">
    <source>
        <dbReference type="Proteomes" id="UP000291343"/>
    </source>
</evidence>
<comment type="caution">
    <text evidence="3">The sequence shown here is derived from an EMBL/GenBank/DDBJ whole genome shotgun (WGS) entry which is preliminary data.</text>
</comment>
<gene>
    <name evidence="3" type="ORF">LSTR_LSTR017442</name>
</gene>
<dbReference type="GO" id="GO:0045259">
    <property type="term" value="C:proton-transporting ATP synthase complex"/>
    <property type="evidence" value="ECO:0007669"/>
    <property type="project" value="InterPro"/>
</dbReference>
<evidence type="ECO:0000256" key="1">
    <source>
        <dbReference type="ARBA" id="ARBA00008936"/>
    </source>
</evidence>
<dbReference type="STRING" id="195883.A0A482XPQ2"/>
<dbReference type="InterPro" id="IPR027417">
    <property type="entry name" value="P-loop_NTPase"/>
</dbReference>
<evidence type="ECO:0000313" key="3">
    <source>
        <dbReference type="EMBL" id="RZF47872.1"/>
    </source>
</evidence>
<proteinExistence type="inferred from homology"/>
<dbReference type="InterPro" id="IPR000194">
    <property type="entry name" value="ATPase_F1/V1/A1_a/bsu_nucl-bd"/>
</dbReference>
<dbReference type="PANTHER" id="PTHR48082:SF2">
    <property type="entry name" value="ATP SYNTHASE SUBUNIT ALPHA, MITOCHONDRIAL"/>
    <property type="match status" value="1"/>
</dbReference>
<dbReference type="GO" id="GO:0046933">
    <property type="term" value="F:proton-transporting ATP synthase activity, rotational mechanism"/>
    <property type="evidence" value="ECO:0007669"/>
    <property type="project" value="InterPro"/>
</dbReference>
<dbReference type="AlphaFoldDB" id="A0A482XPQ2"/>
<dbReference type="Pfam" id="PF00006">
    <property type="entry name" value="ATP-synt_ab"/>
    <property type="match status" value="1"/>
</dbReference>
<dbReference type="SMR" id="A0A482XPQ2"/>
<dbReference type="Proteomes" id="UP000291343">
    <property type="component" value="Unassembled WGS sequence"/>
</dbReference>
<dbReference type="InterPro" id="IPR005294">
    <property type="entry name" value="ATP_synth_F1_asu"/>
</dbReference>
<comment type="similarity">
    <text evidence="1">Belongs to the ATPase alpha/beta chains family.</text>
</comment>
<sequence length="75" mass="8379">MRFECVLLGAIKYTIIVCATASDAAPLQYLAPYSGCAMGEFFRDNGKHALIIYDDLSKQAVAYRQVCSTRRSFFT</sequence>
<dbReference type="SUPFAM" id="SSF52540">
    <property type="entry name" value="P-loop containing nucleoside triphosphate hydrolases"/>
    <property type="match status" value="1"/>
</dbReference>
<protein>
    <recommendedName>
        <fullName evidence="2">ATPase F1/V1/A1 complex alpha/beta subunit nucleotide-binding domain-containing protein</fullName>
    </recommendedName>
</protein>